<dbReference type="AlphaFoldDB" id="A0A7C2WAR5"/>
<comment type="subcellular location">
    <subcellularLocation>
        <location evidence="1">Cell membrane</location>
        <topology evidence="1">Multi-pass membrane protein</topology>
    </subcellularLocation>
</comment>
<keyword evidence="6 8" id="KW-1133">Transmembrane helix</keyword>
<dbReference type="PANTHER" id="PTHR21716:SF53">
    <property type="entry name" value="PERMEASE PERM-RELATED"/>
    <property type="match status" value="1"/>
</dbReference>
<keyword evidence="4" id="KW-1003">Cell membrane</keyword>
<feature type="transmembrane region" description="Helical" evidence="8">
    <location>
        <begin position="330"/>
        <end position="348"/>
    </location>
</feature>
<dbReference type="GO" id="GO:0005886">
    <property type="term" value="C:plasma membrane"/>
    <property type="evidence" value="ECO:0007669"/>
    <property type="project" value="UniProtKB-SubCell"/>
</dbReference>
<keyword evidence="3" id="KW-0813">Transport</keyword>
<feature type="transmembrane region" description="Helical" evidence="8">
    <location>
        <begin position="17"/>
        <end position="35"/>
    </location>
</feature>
<comment type="similarity">
    <text evidence="2">Belongs to the autoinducer-2 exporter (AI-2E) (TC 2.A.86) family.</text>
</comment>
<feature type="transmembrane region" description="Helical" evidence="8">
    <location>
        <begin position="266"/>
        <end position="294"/>
    </location>
</feature>
<feature type="transmembrane region" description="Helical" evidence="8">
    <location>
        <begin position="74"/>
        <end position="99"/>
    </location>
</feature>
<dbReference type="GO" id="GO:0055085">
    <property type="term" value="P:transmembrane transport"/>
    <property type="evidence" value="ECO:0007669"/>
    <property type="project" value="TreeGrafter"/>
</dbReference>
<dbReference type="InterPro" id="IPR002549">
    <property type="entry name" value="AI-2E-like"/>
</dbReference>
<evidence type="ECO:0000256" key="8">
    <source>
        <dbReference type="SAM" id="Phobius"/>
    </source>
</evidence>
<evidence type="ECO:0000256" key="4">
    <source>
        <dbReference type="ARBA" id="ARBA00022475"/>
    </source>
</evidence>
<gene>
    <name evidence="9" type="ORF">ENP13_05040</name>
</gene>
<dbReference type="Pfam" id="PF01594">
    <property type="entry name" value="AI-2E_transport"/>
    <property type="match status" value="1"/>
</dbReference>
<evidence type="ECO:0000313" key="9">
    <source>
        <dbReference type="EMBL" id="HEX70591.1"/>
    </source>
</evidence>
<accession>A0A7C2WAR5</accession>
<evidence type="ECO:0000256" key="3">
    <source>
        <dbReference type="ARBA" id="ARBA00022448"/>
    </source>
</evidence>
<reference evidence="9" key="1">
    <citation type="journal article" date="2020" name="mSystems">
        <title>Genome- and Community-Level Interaction Insights into Carbon Utilization and Element Cycling Functions of Hydrothermarchaeota in Hydrothermal Sediment.</title>
        <authorList>
            <person name="Zhou Z."/>
            <person name="Liu Y."/>
            <person name="Xu W."/>
            <person name="Pan J."/>
            <person name="Luo Z.H."/>
            <person name="Li M."/>
        </authorList>
    </citation>
    <scope>NUCLEOTIDE SEQUENCE [LARGE SCALE GENOMIC DNA]</scope>
    <source>
        <strain evidence="9">SpSt-192</strain>
    </source>
</reference>
<comment type="caution">
    <text evidence="9">The sequence shown here is derived from an EMBL/GenBank/DDBJ whole genome shotgun (WGS) entry which is preliminary data.</text>
</comment>
<name>A0A7C2WAR5_9BACT</name>
<evidence type="ECO:0000256" key="2">
    <source>
        <dbReference type="ARBA" id="ARBA00009773"/>
    </source>
</evidence>
<organism evidence="9">
    <name type="scientific">Thermorudis sp</name>
    <dbReference type="NCBI Taxonomy" id="1969470"/>
    <lineage>
        <taxon>Bacteria</taxon>
        <taxon>Pseudomonadati</taxon>
        <taxon>Thermomicrobiota</taxon>
        <taxon>Thermomicrobia</taxon>
        <taxon>Thermomicrobia incertae sedis</taxon>
        <taxon>Thermorudis</taxon>
    </lineage>
</organism>
<evidence type="ECO:0000256" key="1">
    <source>
        <dbReference type="ARBA" id="ARBA00004651"/>
    </source>
</evidence>
<protein>
    <submittedName>
        <fullName evidence="9">AI-2E family transporter</fullName>
    </submittedName>
</protein>
<evidence type="ECO:0000256" key="6">
    <source>
        <dbReference type="ARBA" id="ARBA00022989"/>
    </source>
</evidence>
<feature type="transmembrane region" description="Helical" evidence="8">
    <location>
        <begin position="159"/>
        <end position="184"/>
    </location>
</feature>
<feature type="transmembrane region" description="Helical" evidence="8">
    <location>
        <begin position="225"/>
        <end position="246"/>
    </location>
</feature>
<feature type="transmembrane region" description="Helical" evidence="8">
    <location>
        <begin position="306"/>
        <end position="324"/>
    </location>
</feature>
<dbReference type="EMBL" id="DSID01000393">
    <property type="protein sequence ID" value="HEX70591.1"/>
    <property type="molecule type" value="Genomic_DNA"/>
</dbReference>
<dbReference type="PANTHER" id="PTHR21716">
    <property type="entry name" value="TRANSMEMBRANE PROTEIN"/>
    <property type="match status" value="1"/>
</dbReference>
<evidence type="ECO:0000256" key="5">
    <source>
        <dbReference type="ARBA" id="ARBA00022692"/>
    </source>
</evidence>
<keyword evidence="5 8" id="KW-0812">Transmembrane</keyword>
<proteinExistence type="inferred from homology"/>
<feature type="transmembrane region" description="Helical" evidence="8">
    <location>
        <begin position="41"/>
        <end position="62"/>
    </location>
</feature>
<sequence>MVVEEMVDRWVPSAWQLVLRVYALVLGTVVAWYLLVQLRDLVILFLLSSILAVGLTPLVHRLHRTPIPRLGWRLPIGVYVLLVYLALVVALGLLVVLSLPPLVQETRDLIAAMPGYAETLQRTVDELESQYPWLAAVEAELARAAERLPEEAQRALPRVAGLAAGLVGTLLSTVVVLALTYYLVVEGEDLREYLLRLVPPQHRSQARQIGDEIGRRTGAWLMGQLALGAIVYVCTAIGLLIIGVPYPFLLALVAGVGEVVPLVGPIVGGAVAVTVAAFQSPFHLIATLVFYVVLQQIESNVLAPKILSDAVGISPLTVLLALIAGATLMGVVGAVLAVPVAAALQVLVGELLRSPRHDAPEAAVPPSKGPASSRWNL</sequence>
<evidence type="ECO:0000256" key="7">
    <source>
        <dbReference type="ARBA" id="ARBA00023136"/>
    </source>
</evidence>
<keyword evidence="7 8" id="KW-0472">Membrane</keyword>